<proteinExistence type="predicted"/>
<name>A0A1U8DQT2_ALLSI</name>
<evidence type="ECO:0000256" key="5">
    <source>
        <dbReference type="ARBA" id="ARBA00023145"/>
    </source>
</evidence>
<evidence type="ECO:0000256" key="3">
    <source>
        <dbReference type="ARBA" id="ARBA00022801"/>
    </source>
</evidence>
<dbReference type="FunFam" id="2.40.10.10:FF:000014">
    <property type="entry name" value="Complement factor D"/>
    <property type="match status" value="1"/>
</dbReference>
<keyword evidence="6" id="KW-1015">Disulfide bond</keyword>
<dbReference type="Pfam" id="PF00089">
    <property type="entry name" value="Trypsin"/>
    <property type="match status" value="1"/>
</dbReference>
<keyword evidence="9" id="KW-1185">Reference proteome</keyword>
<dbReference type="PROSITE" id="PS00135">
    <property type="entry name" value="TRYPSIN_SER"/>
    <property type="match status" value="1"/>
</dbReference>
<feature type="domain" description="Peptidase S1" evidence="8">
    <location>
        <begin position="31"/>
        <end position="261"/>
    </location>
</feature>
<evidence type="ECO:0000313" key="10">
    <source>
        <dbReference type="RefSeq" id="XP_014382706.2"/>
    </source>
</evidence>
<keyword evidence="5" id="KW-0865">Zymogen</keyword>
<dbReference type="InterPro" id="IPR009003">
    <property type="entry name" value="Peptidase_S1_PA"/>
</dbReference>
<accession>A0A1U8DQT2</accession>
<dbReference type="PRINTS" id="PR00722">
    <property type="entry name" value="CHYMOTRYPSIN"/>
</dbReference>
<dbReference type="GeneID" id="102371192"/>
<evidence type="ECO:0000256" key="4">
    <source>
        <dbReference type="ARBA" id="ARBA00022825"/>
    </source>
</evidence>
<dbReference type="InterPro" id="IPR043504">
    <property type="entry name" value="Peptidase_S1_PA_chymotrypsin"/>
</dbReference>
<dbReference type="GO" id="GO:0006508">
    <property type="term" value="P:proteolysis"/>
    <property type="evidence" value="ECO:0007669"/>
    <property type="project" value="UniProtKB-KW"/>
</dbReference>
<dbReference type="STRING" id="38654.A0A1U8DQT2"/>
<dbReference type="InParanoid" id="A0A1U8DQT2"/>
<evidence type="ECO:0000256" key="1">
    <source>
        <dbReference type="ARBA" id="ARBA00022670"/>
    </source>
</evidence>
<keyword evidence="2" id="KW-0732">Signal</keyword>
<dbReference type="GO" id="GO:0004252">
    <property type="term" value="F:serine-type endopeptidase activity"/>
    <property type="evidence" value="ECO:0007669"/>
    <property type="project" value="InterPro"/>
</dbReference>
<evidence type="ECO:0000256" key="6">
    <source>
        <dbReference type="ARBA" id="ARBA00023157"/>
    </source>
</evidence>
<dbReference type="CDD" id="cd00190">
    <property type="entry name" value="Tryp_SPc"/>
    <property type="match status" value="1"/>
</dbReference>
<dbReference type="SUPFAM" id="SSF50494">
    <property type="entry name" value="Trypsin-like serine proteases"/>
    <property type="match status" value="1"/>
</dbReference>
<organism evidence="9 10">
    <name type="scientific">Alligator sinensis</name>
    <name type="common">Chinese alligator</name>
    <dbReference type="NCBI Taxonomy" id="38654"/>
    <lineage>
        <taxon>Eukaryota</taxon>
        <taxon>Metazoa</taxon>
        <taxon>Chordata</taxon>
        <taxon>Craniata</taxon>
        <taxon>Vertebrata</taxon>
        <taxon>Euteleostomi</taxon>
        <taxon>Archelosauria</taxon>
        <taxon>Archosauria</taxon>
        <taxon>Crocodylia</taxon>
        <taxon>Alligatoridae</taxon>
        <taxon>Alligatorinae</taxon>
        <taxon>Alligator</taxon>
    </lineage>
</organism>
<evidence type="ECO:0000313" key="9">
    <source>
        <dbReference type="Proteomes" id="UP000189705"/>
    </source>
</evidence>
<dbReference type="Proteomes" id="UP000189705">
    <property type="component" value="Unplaced"/>
</dbReference>
<dbReference type="SMART" id="SM00020">
    <property type="entry name" value="Tryp_SPc"/>
    <property type="match status" value="1"/>
</dbReference>
<dbReference type="InterPro" id="IPR033116">
    <property type="entry name" value="TRYPSIN_SER"/>
</dbReference>
<dbReference type="InterPro" id="IPR001314">
    <property type="entry name" value="Peptidase_S1A"/>
</dbReference>
<dbReference type="PANTHER" id="PTHR24271:SF81">
    <property type="entry name" value="GRANZYME B"/>
    <property type="match status" value="1"/>
</dbReference>
<dbReference type="Gene3D" id="2.40.10.10">
    <property type="entry name" value="Trypsin-like serine proteases"/>
    <property type="match status" value="2"/>
</dbReference>
<dbReference type="KEGG" id="asn:102371192"/>
<reference evidence="10" key="1">
    <citation type="submission" date="2025-08" db="UniProtKB">
        <authorList>
            <consortium name="RefSeq"/>
        </authorList>
    </citation>
    <scope>IDENTIFICATION</scope>
</reference>
<keyword evidence="4 7" id="KW-0720">Serine protease</keyword>
<keyword evidence="1 7" id="KW-0645">Protease</keyword>
<gene>
    <name evidence="10" type="primary">LOC102371192</name>
</gene>
<dbReference type="AlphaFoldDB" id="A0A1U8DQT2"/>
<dbReference type="PROSITE" id="PS50240">
    <property type="entry name" value="TRYPSIN_DOM"/>
    <property type="match status" value="1"/>
</dbReference>
<evidence type="ECO:0000256" key="7">
    <source>
        <dbReference type="RuleBase" id="RU363034"/>
    </source>
</evidence>
<dbReference type="InterPro" id="IPR018114">
    <property type="entry name" value="TRYPSIN_HIS"/>
</dbReference>
<keyword evidence="3 7" id="KW-0378">Hydrolase</keyword>
<dbReference type="PANTHER" id="PTHR24271">
    <property type="entry name" value="KALLIKREIN-RELATED"/>
    <property type="match status" value="1"/>
</dbReference>
<dbReference type="RefSeq" id="XP_014382706.2">
    <property type="nucleotide sequence ID" value="XM_014527220.2"/>
</dbReference>
<dbReference type="PROSITE" id="PS00134">
    <property type="entry name" value="TRYPSIN_HIS"/>
    <property type="match status" value="1"/>
</dbReference>
<dbReference type="InterPro" id="IPR001254">
    <property type="entry name" value="Trypsin_dom"/>
</dbReference>
<sequence>MVSASLSRLKAKLSHGDGIVTTSHDRSSDEIIGGREAKKYSRPYMAYTIIKTSENEELACGGFLIQEDVVVTAAHCNTEPRHLSKMSVILGAHNIRKPEPNSQQIKVRHWIPHPKYNRTTLRYDIMLLQLKHKARLNHRVQTIPLPAWKKNVKPGTMCSVAGWGRIHLWSNKTSDVLLEVDLMVQKDRICKKTFSGYSRKVQMCVGDSSGKKSTFKGDSGGPLVCNGAAYGIVSYGPHGTTFPDVFAKVSSFIPWIKKELKKMHS</sequence>
<evidence type="ECO:0000256" key="2">
    <source>
        <dbReference type="ARBA" id="ARBA00022729"/>
    </source>
</evidence>
<evidence type="ECO:0000259" key="8">
    <source>
        <dbReference type="PROSITE" id="PS50240"/>
    </source>
</evidence>
<protein>
    <submittedName>
        <fullName evidence="10">Mast cell protease 1A-like</fullName>
    </submittedName>
</protein>